<dbReference type="InterPro" id="IPR055372">
    <property type="entry name" value="CBM96"/>
</dbReference>
<evidence type="ECO:0000256" key="2">
    <source>
        <dbReference type="ARBA" id="ARBA00022525"/>
    </source>
</evidence>
<keyword evidence="3" id="KW-0732">Signal</keyword>
<sequence length="401" mass="45304">MKEAKNLRKMYEKHYYTGQGTFFAEISSYPLHYLAKPGRWEEIKTDVEDFNRWEFSKGVQSNTFKAYFGDSTSDNNHLVGIERTDGEKEQWITFKLKDATPSDMKCEGSSCTFKNCYTDVDVEYIVLEGMLKENIILHQKNDKRRYCFTVKTGNVSLQKEGDSIVIYDLDGHVIWDMGKPYLIDSEGAVSYGVHYDLVYGAPFDELTLIVTDEDFLRKAAYPVTIDPTVELQGDSAIIQDSYITSGSGESINTNYGNSPNLVTGGTGRDILDKTLIQFKTNFGHTVVNEAALELYCTGMSLINTSILTDSHRAYHILSPWNKSTVKTSNAPNFGVNLLRGNPSGVAVNSWWKYDITNYFFHADVKLKIMDWPFRSQVRVTAGKLSPHLQAQGIPILALDQN</sequence>
<evidence type="ECO:0000313" key="5">
    <source>
        <dbReference type="EMBL" id="OBR67768.1"/>
    </source>
</evidence>
<proteinExistence type="predicted"/>
<evidence type="ECO:0000256" key="1">
    <source>
        <dbReference type="ARBA" id="ARBA00004613"/>
    </source>
</evidence>
<accession>A0A1A5YQB6</accession>
<dbReference type="RefSeq" id="WP_068680118.1">
    <property type="nucleotide sequence ID" value="NZ_LYPA01000031.1"/>
</dbReference>
<gene>
    <name evidence="5" type="ORF">A7K91_08515</name>
</gene>
<dbReference type="AlphaFoldDB" id="A0A1A5YQB6"/>
<dbReference type="Pfam" id="PF24517">
    <property type="entry name" value="CBM96"/>
    <property type="match status" value="1"/>
</dbReference>
<dbReference type="Proteomes" id="UP000092024">
    <property type="component" value="Unassembled WGS sequence"/>
</dbReference>
<comment type="caution">
    <text evidence="5">The sequence shown here is derived from an EMBL/GenBank/DDBJ whole genome shotgun (WGS) entry which is preliminary data.</text>
</comment>
<dbReference type="STRING" id="1844972.A7K91_08515"/>
<name>A0A1A5YQB6_9BACL</name>
<protein>
    <recommendedName>
        <fullName evidence="4">Carbohydrate-binding module family 96 domain-containing protein</fullName>
    </recommendedName>
</protein>
<keyword evidence="6" id="KW-1185">Reference proteome</keyword>
<comment type="subcellular location">
    <subcellularLocation>
        <location evidence="1">Secreted</location>
    </subcellularLocation>
</comment>
<evidence type="ECO:0000313" key="6">
    <source>
        <dbReference type="Proteomes" id="UP000092024"/>
    </source>
</evidence>
<organism evidence="5 6">
    <name type="scientific">Paenibacillus oryzae</name>
    <dbReference type="NCBI Taxonomy" id="1844972"/>
    <lineage>
        <taxon>Bacteria</taxon>
        <taxon>Bacillati</taxon>
        <taxon>Bacillota</taxon>
        <taxon>Bacilli</taxon>
        <taxon>Bacillales</taxon>
        <taxon>Paenibacillaceae</taxon>
        <taxon>Paenibacillus</taxon>
    </lineage>
</organism>
<dbReference type="NCBIfam" id="NF033679">
    <property type="entry name" value="DNRLRE_dom"/>
    <property type="match status" value="1"/>
</dbReference>
<reference evidence="5 6" key="1">
    <citation type="submission" date="2016-05" db="EMBL/GenBank/DDBJ databases">
        <title>Paenibacillus oryzae. sp. nov., isolated from the rice root.</title>
        <authorList>
            <person name="Zhang J."/>
            <person name="Zhang X."/>
        </authorList>
    </citation>
    <scope>NUCLEOTIDE SEQUENCE [LARGE SCALE GENOMIC DNA]</scope>
    <source>
        <strain evidence="5 6">1DrF-4</strain>
    </source>
</reference>
<evidence type="ECO:0000256" key="3">
    <source>
        <dbReference type="ARBA" id="ARBA00022729"/>
    </source>
</evidence>
<dbReference type="GO" id="GO:0005576">
    <property type="term" value="C:extracellular region"/>
    <property type="evidence" value="ECO:0007669"/>
    <property type="project" value="UniProtKB-SubCell"/>
</dbReference>
<dbReference type="EMBL" id="LYPA01000031">
    <property type="protein sequence ID" value="OBR67768.1"/>
    <property type="molecule type" value="Genomic_DNA"/>
</dbReference>
<feature type="domain" description="Carbohydrate-binding module family 96" evidence="4">
    <location>
        <begin position="238"/>
        <end position="361"/>
    </location>
</feature>
<evidence type="ECO:0000259" key="4">
    <source>
        <dbReference type="Pfam" id="PF24517"/>
    </source>
</evidence>
<keyword evidence="2" id="KW-0964">Secreted</keyword>